<dbReference type="Proteomes" id="UP000275267">
    <property type="component" value="Unassembled WGS sequence"/>
</dbReference>
<gene>
    <name evidence="2" type="ORF">C2845_PMPSC055707</name>
</gene>
<dbReference type="InterPro" id="IPR045284">
    <property type="entry name" value="At2g27730-like"/>
</dbReference>
<dbReference type="AlphaFoldDB" id="A0A3L6P9I5"/>
<keyword evidence="3" id="KW-1185">Reference proteome</keyword>
<name>A0A3L6P9I5_PANMI</name>
<sequence length="288" mass="31833">MAGRFLFQKLSSWMSRSSEPVTRLASVWEGSIRIHNHAPAAHHTTVAPNNSGIHGYECGIRTLHNLFNGASAHPSMAAPKLPATHGHATRYFNTMVCTRASSETGIPTRSSPPVLALKPELVNSAGVRRTFSSSTSTNDTITRTAELDAKLAASKAEVADWFAQKRAETYLQEMLEASGYKAPELTKMRDATKESDIYSLGVILLEMLAQKEHADDDGRPNPREGARRLLSDGKGRVLSEEERAKESIYIQKMERERQEKLKKKLEQEKADADKTKPADSDKKTEGSN</sequence>
<dbReference type="InterPro" id="IPR011009">
    <property type="entry name" value="Kinase-like_dom_sf"/>
</dbReference>
<dbReference type="OrthoDB" id="4062651at2759"/>
<protein>
    <recommendedName>
        <fullName evidence="4">Protein kinase domain-containing protein</fullName>
    </recommendedName>
</protein>
<dbReference type="STRING" id="4540.A0A3L6P9I5"/>
<feature type="region of interest" description="Disordered" evidence="1">
    <location>
        <begin position="212"/>
        <end position="288"/>
    </location>
</feature>
<proteinExistence type="predicted"/>
<dbReference type="Gene3D" id="1.10.510.10">
    <property type="entry name" value="Transferase(Phosphotransferase) domain 1"/>
    <property type="match status" value="1"/>
</dbReference>
<dbReference type="EMBL" id="PQIB02000606">
    <property type="protein sequence ID" value="RLM49057.1"/>
    <property type="molecule type" value="Genomic_DNA"/>
</dbReference>
<reference evidence="3" key="1">
    <citation type="journal article" date="2019" name="Nat. Commun.">
        <title>The genome of broomcorn millet.</title>
        <authorList>
            <person name="Zou C."/>
            <person name="Miki D."/>
            <person name="Li D."/>
            <person name="Tang Q."/>
            <person name="Xiao L."/>
            <person name="Rajput S."/>
            <person name="Deng P."/>
            <person name="Jia W."/>
            <person name="Huang R."/>
            <person name="Zhang M."/>
            <person name="Sun Y."/>
            <person name="Hu J."/>
            <person name="Fu X."/>
            <person name="Schnable P.S."/>
            <person name="Li F."/>
            <person name="Zhang H."/>
            <person name="Feng B."/>
            <person name="Zhu X."/>
            <person name="Liu R."/>
            <person name="Schnable J.C."/>
            <person name="Zhu J.-K."/>
            <person name="Zhang H."/>
        </authorList>
    </citation>
    <scope>NUCLEOTIDE SEQUENCE [LARGE SCALE GENOMIC DNA]</scope>
</reference>
<dbReference type="SUPFAM" id="SSF56112">
    <property type="entry name" value="Protein kinase-like (PK-like)"/>
    <property type="match status" value="1"/>
</dbReference>
<evidence type="ECO:0000313" key="3">
    <source>
        <dbReference type="Proteomes" id="UP000275267"/>
    </source>
</evidence>
<accession>A0A3L6P9I5</accession>
<dbReference type="PANTHER" id="PTHR33878:SF4">
    <property type="entry name" value="OS08G0558900 PROTEIN"/>
    <property type="match status" value="1"/>
</dbReference>
<organism evidence="2 3">
    <name type="scientific">Panicum miliaceum</name>
    <name type="common">Proso millet</name>
    <name type="synonym">Broomcorn millet</name>
    <dbReference type="NCBI Taxonomy" id="4540"/>
    <lineage>
        <taxon>Eukaryota</taxon>
        <taxon>Viridiplantae</taxon>
        <taxon>Streptophyta</taxon>
        <taxon>Embryophyta</taxon>
        <taxon>Tracheophyta</taxon>
        <taxon>Spermatophyta</taxon>
        <taxon>Magnoliopsida</taxon>
        <taxon>Liliopsida</taxon>
        <taxon>Poales</taxon>
        <taxon>Poaceae</taxon>
        <taxon>PACMAD clade</taxon>
        <taxon>Panicoideae</taxon>
        <taxon>Panicodae</taxon>
        <taxon>Paniceae</taxon>
        <taxon>Panicinae</taxon>
        <taxon>Panicum</taxon>
        <taxon>Panicum sect. Panicum</taxon>
    </lineage>
</organism>
<comment type="caution">
    <text evidence="2">The sequence shown here is derived from an EMBL/GenBank/DDBJ whole genome shotgun (WGS) entry which is preliminary data.</text>
</comment>
<evidence type="ECO:0000313" key="2">
    <source>
        <dbReference type="EMBL" id="RLM49057.1"/>
    </source>
</evidence>
<dbReference type="PANTHER" id="PTHR33878">
    <property type="entry name" value="OS08G0559000 PROTEIN"/>
    <property type="match status" value="1"/>
</dbReference>
<evidence type="ECO:0008006" key="4">
    <source>
        <dbReference type="Google" id="ProtNLM"/>
    </source>
</evidence>
<evidence type="ECO:0000256" key="1">
    <source>
        <dbReference type="SAM" id="MobiDB-lite"/>
    </source>
</evidence>